<dbReference type="KEGG" id="cel:CELE_F14F8.9"/>
<dbReference type="PIR" id="T20913">
    <property type="entry name" value="T20913"/>
</dbReference>
<dbReference type="InterPro" id="IPR002625">
    <property type="entry name" value="Smr_dom"/>
</dbReference>
<dbReference type="InParanoid" id="Q9XU37"/>
<dbReference type="FunCoup" id="Q9XU37">
    <property type="interactions" value="811"/>
</dbReference>
<dbReference type="SUPFAM" id="SSF160443">
    <property type="entry name" value="SMR domain-like"/>
    <property type="match status" value="1"/>
</dbReference>
<evidence type="ECO:0000259" key="1">
    <source>
        <dbReference type="PROSITE" id="PS50828"/>
    </source>
</evidence>
<dbReference type="HOGENOM" id="CLU_1385299_0_0_1"/>
<dbReference type="AlphaFoldDB" id="Q9XU37"/>
<dbReference type="eggNOG" id="ENOG502RAM9">
    <property type="taxonomic scope" value="Eukaryota"/>
</dbReference>
<dbReference type="EMBL" id="BX284605">
    <property type="protein sequence ID" value="CAB07185.1"/>
    <property type="molecule type" value="Genomic_DNA"/>
</dbReference>
<dbReference type="WormBase" id="F14F8.9">
    <property type="protein sequence ID" value="CE18593"/>
    <property type="gene ID" value="WBGene00008817"/>
</dbReference>
<accession>Q9XU37</accession>
<organism evidence="2 3">
    <name type="scientific">Caenorhabditis elegans</name>
    <dbReference type="NCBI Taxonomy" id="6239"/>
    <lineage>
        <taxon>Eukaryota</taxon>
        <taxon>Metazoa</taxon>
        <taxon>Ecdysozoa</taxon>
        <taxon>Nematoda</taxon>
        <taxon>Chromadorea</taxon>
        <taxon>Rhabditida</taxon>
        <taxon>Rhabditina</taxon>
        <taxon>Rhabditomorpha</taxon>
        <taxon>Rhabditoidea</taxon>
        <taxon>Rhabditidae</taxon>
        <taxon>Peloderinae</taxon>
        <taxon>Caenorhabditis</taxon>
    </lineage>
</organism>
<feature type="domain" description="Smr" evidence="1">
    <location>
        <begin position="105"/>
        <end position="193"/>
    </location>
</feature>
<reference evidence="2 3" key="1">
    <citation type="journal article" date="1998" name="Science">
        <title>Genome sequence of the nematode C. elegans: a platform for investigating biology.</title>
        <authorList>
            <consortium name="The C. elegans sequencing consortium"/>
            <person name="Sulson J.E."/>
            <person name="Waterston R."/>
        </authorList>
    </citation>
    <scope>NUCLEOTIDE SEQUENCE [LARGE SCALE GENOMIC DNA]</scope>
    <source>
        <strain evidence="2 3">Bristol N2</strain>
    </source>
</reference>
<evidence type="ECO:0000313" key="2">
    <source>
        <dbReference type="EMBL" id="CAB07185.1"/>
    </source>
</evidence>
<dbReference type="CTD" id="184483"/>
<dbReference type="SMART" id="SM00463">
    <property type="entry name" value="SMR"/>
    <property type="match status" value="1"/>
</dbReference>
<dbReference type="RefSeq" id="NP_507217.1">
    <property type="nucleotide sequence ID" value="NM_074816.1"/>
</dbReference>
<dbReference type="AGR" id="WB:WBGene00008817"/>
<dbReference type="STRING" id="6239.F14F8.9.1"/>
<dbReference type="SMR" id="Q9XU37"/>
<sequence>MFCREFYELKRDFYIDGVLYGITNDWVDLTAMLNAEDLRATRKRLIEDRCDRYLIETFHNMRNRFKSEKNWRLTKSCENYINFQVRKRNEHIDRMDFLEPQMLIFDLHWFTLGGALDFVREIEKALKNCKNKLIEHDEVVTLIIGKGNHSRHQVPVIYNKLIEIYSDRISVDVKNTGRVFLHFKKKITYSDGLQGVL</sequence>
<dbReference type="UCSC" id="F14F8.9">
    <property type="organism name" value="c. elegans"/>
</dbReference>
<dbReference type="OMA" id="SCENYIN"/>
<dbReference type="GeneID" id="184483"/>
<evidence type="ECO:0000313" key="3">
    <source>
        <dbReference type="Proteomes" id="UP000001940"/>
    </source>
</evidence>
<proteinExistence type="predicted"/>
<dbReference type="OrthoDB" id="5907147at2759"/>
<dbReference type="InterPro" id="IPR036063">
    <property type="entry name" value="Smr_dom_sf"/>
</dbReference>
<dbReference type="Gene3D" id="3.30.1370.110">
    <property type="match status" value="1"/>
</dbReference>
<protein>
    <submittedName>
        <fullName evidence="2">Smr domain-containing protein</fullName>
    </submittedName>
</protein>
<dbReference type="Proteomes" id="UP000001940">
    <property type="component" value="Chromosome V"/>
</dbReference>
<name>Q9XU37_CAEEL</name>
<dbReference type="PaxDb" id="6239-F14F8.9"/>
<dbReference type="PROSITE" id="PS50828">
    <property type="entry name" value="SMR"/>
    <property type="match status" value="1"/>
</dbReference>
<gene>
    <name evidence="2" type="ORF">CELE_F14F8.9</name>
    <name evidence="2 4" type="ORF">F14F8.9</name>
</gene>
<evidence type="ECO:0000313" key="4">
    <source>
        <dbReference type="WormBase" id="F14F8.9"/>
    </source>
</evidence>
<keyword evidence="3" id="KW-1185">Reference proteome</keyword>